<dbReference type="EMBL" id="JBHILJ010000009">
    <property type="protein sequence ID" value="MFB5737972.1"/>
    <property type="molecule type" value="Genomic_DNA"/>
</dbReference>
<dbReference type="RefSeq" id="WP_281630977.1">
    <property type="nucleotide sequence ID" value="NZ_JBHILI010000010.1"/>
</dbReference>
<name>A0ABV5BRP0_9LEPT</name>
<keyword evidence="1" id="KW-0812">Transmembrane</keyword>
<organism evidence="2 3">
    <name type="scientific">Leptospira wolffii</name>
    <dbReference type="NCBI Taxonomy" id="409998"/>
    <lineage>
        <taxon>Bacteria</taxon>
        <taxon>Pseudomonadati</taxon>
        <taxon>Spirochaetota</taxon>
        <taxon>Spirochaetia</taxon>
        <taxon>Leptospirales</taxon>
        <taxon>Leptospiraceae</taxon>
        <taxon>Leptospira</taxon>
    </lineage>
</organism>
<evidence type="ECO:0000256" key="1">
    <source>
        <dbReference type="SAM" id="Phobius"/>
    </source>
</evidence>
<dbReference type="Proteomes" id="UP001580391">
    <property type="component" value="Unassembled WGS sequence"/>
</dbReference>
<reference evidence="2 3" key="1">
    <citation type="submission" date="2024-09" db="EMBL/GenBank/DDBJ databases">
        <title>Taxonomic and Genotyping Characterization of Leptospira Strains isolated from Multiple Sources in Colombia highlights the importance of intermediate species.</title>
        <authorList>
            <person name="Torres Higuera L."/>
            <person name="Rojas Tapias D."/>
            <person name="Jimenez Velasquez S."/>
            <person name="Renjifo Ibanez C."/>
        </authorList>
    </citation>
    <scope>NUCLEOTIDE SEQUENCE [LARGE SCALE GENOMIC DNA]</scope>
    <source>
        <strain evidence="2 3">Lep080</strain>
    </source>
</reference>
<feature type="transmembrane region" description="Helical" evidence="1">
    <location>
        <begin position="21"/>
        <end position="39"/>
    </location>
</feature>
<keyword evidence="3" id="KW-1185">Reference proteome</keyword>
<gene>
    <name evidence="2" type="ORF">ACE5IX_15725</name>
</gene>
<sequence>MKIRKGKRLKLWKVYRIIRPALAILICLAFFLMIAYFPIQR</sequence>
<keyword evidence="1" id="KW-0472">Membrane</keyword>
<keyword evidence="1" id="KW-1133">Transmembrane helix</keyword>
<proteinExistence type="predicted"/>
<evidence type="ECO:0000313" key="3">
    <source>
        <dbReference type="Proteomes" id="UP001580391"/>
    </source>
</evidence>
<protein>
    <submittedName>
        <fullName evidence="2">Uncharacterized protein</fullName>
    </submittedName>
</protein>
<evidence type="ECO:0000313" key="2">
    <source>
        <dbReference type="EMBL" id="MFB5737972.1"/>
    </source>
</evidence>
<accession>A0ABV5BRP0</accession>
<comment type="caution">
    <text evidence="2">The sequence shown here is derived from an EMBL/GenBank/DDBJ whole genome shotgun (WGS) entry which is preliminary data.</text>
</comment>